<dbReference type="Gene3D" id="3.40.50.300">
    <property type="entry name" value="P-loop containing nucleotide triphosphate hydrolases"/>
    <property type="match status" value="1"/>
</dbReference>
<dbReference type="AlphaFoldDB" id="A0A4R9B7E9"/>
<evidence type="ECO:0000313" key="4">
    <source>
        <dbReference type="Proteomes" id="UP000298313"/>
    </source>
</evidence>
<sequence>MSEAVRIITEQVRTRVRRDGVDLSTDLLLAEKYVHDELQRYSERALGSSLPLIHDERQAAREVVASLTGFGALQPFLDDPGIEEIWINAPSRVFVARDGVPELTDMVLSEREVRDLVERMLQASGRRVDLSSPFVDASLPDGSRLHVVIPDITRRHWAVNIRKFTRRIRDLNQLVGLGSLTQQASEFLRMCVLSGQNILVSGATQTGKTTMLNALLTATRRNERIVTVEETFELDLAARDVVAMQCRQPSLEGTGEITLRRLIKESLRMRPDRLIVGEVREAESLDLLIALNSGLPGMCSIHANSARDALAKLSTLPLLAGRNIDSAFVLPTVAGCIDIVVHCEIDRHGRRRVIEILAPSGRLAGPVIEASPIFLIQGGTLTATGGHPGKLTKFLAAGLDPAIVLRAGAGAA</sequence>
<comment type="similarity">
    <text evidence="1">Belongs to the GSP E family.</text>
</comment>
<evidence type="ECO:0000313" key="3">
    <source>
        <dbReference type="EMBL" id="TFD77691.1"/>
    </source>
</evidence>
<dbReference type="RefSeq" id="WP_134523619.1">
    <property type="nucleotide sequence ID" value="NZ_SOHH01000064.1"/>
</dbReference>
<evidence type="ECO:0000256" key="1">
    <source>
        <dbReference type="ARBA" id="ARBA00006611"/>
    </source>
</evidence>
<dbReference type="OrthoDB" id="9810761at2"/>
<name>A0A4R9B7E9_9MICO</name>
<comment type="caution">
    <text evidence="3">The sequence shown here is derived from an EMBL/GenBank/DDBJ whole genome shotgun (WGS) entry which is preliminary data.</text>
</comment>
<organism evidence="3 4">
    <name type="scientific">Cryobacterium fucosi</name>
    <dbReference type="NCBI Taxonomy" id="1259157"/>
    <lineage>
        <taxon>Bacteria</taxon>
        <taxon>Bacillati</taxon>
        <taxon>Actinomycetota</taxon>
        <taxon>Actinomycetes</taxon>
        <taxon>Micrococcales</taxon>
        <taxon>Microbacteriaceae</taxon>
        <taxon>Cryobacterium</taxon>
    </lineage>
</organism>
<dbReference type="CDD" id="cd01130">
    <property type="entry name" value="VirB11-like_ATPase"/>
    <property type="match status" value="1"/>
</dbReference>
<accession>A0A4R9B7E9</accession>
<dbReference type="InterPro" id="IPR027417">
    <property type="entry name" value="P-loop_NTPase"/>
</dbReference>
<dbReference type="InterPro" id="IPR001482">
    <property type="entry name" value="T2SS/T4SS_dom"/>
</dbReference>
<protein>
    <submittedName>
        <fullName evidence="3">CpaF family protein</fullName>
    </submittedName>
</protein>
<feature type="domain" description="Bacterial type II secretion system protein E" evidence="2">
    <location>
        <begin position="69"/>
        <end position="327"/>
    </location>
</feature>
<dbReference type="Gene3D" id="3.30.450.380">
    <property type="match status" value="1"/>
</dbReference>
<dbReference type="Proteomes" id="UP000298313">
    <property type="component" value="Unassembled WGS sequence"/>
</dbReference>
<dbReference type="Pfam" id="PF00437">
    <property type="entry name" value="T2SSE"/>
    <property type="match status" value="1"/>
</dbReference>
<reference evidence="3 4" key="1">
    <citation type="submission" date="2019-03" db="EMBL/GenBank/DDBJ databases">
        <title>Genomics of glacier-inhabiting Cryobacterium strains.</title>
        <authorList>
            <person name="Liu Q."/>
            <person name="Xin Y.-H."/>
        </authorList>
    </citation>
    <scope>NUCLEOTIDE SEQUENCE [LARGE SCALE GENOMIC DNA]</scope>
    <source>
        <strain evidence="3 4">Hh4</strain>
    </source>
</reference>
<gene>
    <name evidence="3" type="ORF">E3T48_08460</name>
</gene>
<keyword evidence="4" id="KW-1185">Reference proteome</keyword>
<proteinExistence type="inferred from homology"/>
<evidence type="ECO:0000259" key="2">
    <source>
        <dbReference type="Pfam" id="PF00437"/>
    </source>
</evidence>
<dbReference type="GO" id="GO:0016887">
    <property type="term" value="F:ATP hydrolysis activity"/>
    <property type="evidence" value="ECO:0007669"/>
    <property type="project" value="InterPro"/>
</dbReference>
<dbReference type="InterPro" id="IPR050921">
    <property type="entry name" value="T4SS_GSP_E_ATPase"/>
</dbReference>
<dbReference type="PANTHER" id="PTHR30486">
    <property type="entry name" value="TWITCHING MOTILITY PROTEIN PILT"/>
    <property type="match status" value="1"/>
</dbReference>
<dbReference type="EMBL" id="SOHH01000064">
    <property type="protein sequence ID" value="TFD77691.1"/>
    <property type="molecule type" value="Genomic_DNA"/>
</dbReference>
<dbReference type="PANTHER" id="PTHR30486:SF6">
    <property type="entry name" value="TYPE IV PILUS RETRACTATION ATPASE PILT"/>
    <property type="match status" value="1"/>
</dbReference>
<dbReference type="SUPFAM" id="SSF52540">
    <property type="entry name" value="P-loop containing nucleoside triphosphate hydrolases"/>
    <property type="match status" value="1"/>
</dbReference>